<dbReference type="EMBL" id="CP036343">
    <property type="protein sequence ID" value="QDT94338.1"/>
    <property type="molecule type" value="Genomic_DNA"/>
</dbReference>
<accession>A0A517VMT5</accession>
<dbReference type="AlphaFoldDB" id="A0A517VMT5"/>
<dbReference type="InterPro" id="IPR007402">
    <property type="entry name" value="DUF455"/>
</dbReference>
<dbReference type="Proteomes" id="UP000316855">
    <property type="component" value="Chromosome"/>
</dbReference>
<dbReference type="SUPFAM" id="SSF47240">
    <property type="entry name" value="Ferritin-like"/>
    <property type="match status" value="1"/>
</dbReference>
<dbReference type="PANTHER" id="PTHR42782:SF2">
    <property type="entry name" value="3-OXOACYL-[ACYL-CARRIER-PROTEIN] SYNTHASE-LIKE PROTEIN"/>
    <property type="match status" value="1"/>
</dbReference>
<dbReference type="RefSeq" id="WP_145232244.1">
    <property type="nucleotide sequence ID" value="NZ_CP036343.1"/>
</dbReference>
<dbReference type="Pfam" id="PF04305">
    <property type="entry name" value="DUF455"/>
    <property type="match status" value="1"/>
</dbReference>
<evidence type="ECO:0000313" key="1">
    <source>
        <dbReference type="EMBL" id="QDT94338.1"/>
    </source>
</evidence>
<name>A0A517VMT5_9PLAN</name>
<proteinExistence type="predicted"/>
<evidence type="ECO:0008006" key="3">
    <source>
        <dbReference type="Google" id="ProtNLM"/>
    </source>
</evidence>
<dbReference type="KEGG" id="gax:Pan161_60340"/>
<gene>
    <name evidence="1" type="ORF">Pan161_60340</name>
</gene>
<evidence type="ECO:0000313" key="2">
    <source>
        <dbReference type="Proteomes" id="UP000316855"/>
    </source>
</evidence>
<keyword evidence="2" id="KW-1185">Reference proteome</keyword>
<protein>
    <recommendedName>
        <fullName evidence="3">DUF455 domain-containing protein</fullName>
    </recommendedName>
</protein>
<reference evidence="1 2" key="1">
    <citation type="submission" date="2019-02" db="EMBL/GenBank/DDBJ databases">
        <title>Deep-cultivation of Planctomycetes and their phenomic and genomic characterization uncovers novel biology.</title>
        <authorList>
            <person name="Wiegand S."/>
            <person name="Jogler M."/>
            <person name="Boedeker C."/>
            <person name="Pinto D."/>
            <person name="Vollmers J."/>
            <person name="Rivas-Marin E."/>
            <person name="Kohn T."/>
            <person name="Peeters S.H."/>
            <person name="Heuer A."/>
            <person name="Rast P."/>
            <person name="Oberbeckmann S."/>
            <person name="Bunk B."/>
            <person name="Jeske O."/>
            <person name="Meyerdierks A."/>
            <person name="Storesund J.E."/>
            <person name="Kallscheuer N."/>
            <person name="Luecker S."/>
            <person name="Lage O.M."/>
            <person name="Pohl T."/>
            <person name="Merkel B.J."/>
            <person name="Hornburger P."/>
            <person name="Mueller R.-W."/>
            <person name="Bruemmer F."/>
            <person name="Labrenz M."/>
            <person name="Spormann A.M."/>
            <person name="Op den Camp H."/>
            <person name="Overmann J."/>
            <person name="Amann R."/>
            <person name="Jetten M.S.M."/>
            <person name="Mascher T."/>
            <person name="Medema M.H."/>
            <person name="Devos D.P."/>
            <person name="Kaster A.-K."/>
            <person name="Ovreas L."/>
            <person name="Rohde M."/>
            <person name="Galperin M.Y."/>
            <person name="Jogler C."/>
        </authorList>
    </citation>
    <scope>NUCLEOTIDE SEQUENCE [LARGE SCALE GENOMIC DNA]</scope>
    <source>
        <strain evidence="1 2">Pan161</strain>
    </source>
</reference>
<dbReference type="CDD" id="cd00657">
    <property type="entry name" value="Ferritin_like"/>
    <property type="match status" value="1"/>
</dbReference>
<sequence length="274" mass="31311">MEIREFAERVLLSDSLEEKLKPAPPILTDDCPGDSLRIKEPTRPANLQFAAPRTAPAMPKPAALVEQEKRALAHHIMANHELQALEVMAYVLCAFPEAPAEFRQGMCAIMADEQRHTRMHKERAAVLGLEFGSLPVNCYIWKKALSYESLLDYLAGLPLTFEGRNLDHTGEFEQYFLDAGDQRSAALMKVVYRDEIQHVAFGLHWLRQLKPDHLSDWEAYEQHLHWPIRAALSVGDTFNREARRETGMTDEFIDRLYQAAHSDQPPNQKPKNLD</sequence>
<organism evidence="1 2">
    <name type="scientific">Gimesia algae</name>
    <dbReference type="NCBI Taxonomy" id="2527971"/>
    <lineage>
        <taxon>Bacteria</taxon>
        <taxon>Pseudomonadati</taxon>
        <taxon>Planctomycetota</taxon>
        <taxon>Planctomycetia</taxon>
        <taxon>Planctomycetales</taxon>
        <taxon>Planctomycetaceae</taxon>
        <taxon>Gimesia</taxon>
    </lineage>
</organism>
<dbReference type="OrthoDB" id="9778629at2"/>
<dbReference type="PANTHER" id="PTHR42782">
    <property type="entry name" value="SI:CH73-314G15.3"/>
    <property type="match status" value="1"/>
</dbReference>
<dbReference type="InterPro" id="IPR009078">
    <property type="entry name" value="Ferritin-like_SF"/>
</dbReference>